<dbReference type="EMBL" id="JARJCW010000072">
    <property type="protein sequence ID" value="KAJ7198592.1"/>
    <property type="molecule type" value="Genomic_DNA"/>
</dbReference>
<dbReference type="Pfam" id="PF09811">
    <property type="entry name" value="Yae1_N"/>
    <property type="match status" value="1"/>
</dbReference>
<evidence type="ECO:0000256" key="7">
    <source>
        <dbReference type="ARBA" id="ARBA00023242"/>
    </source>
</evidence>
<keyword evidence="6" id="KW-0963">Cytoplasm</keyword>
<proteinExistence type="inferred from homology"/>
<dbReference type="Proteomes" id="UP001219525">
    <property type="component" value="Unassembled WGS sequence"/>
</dbReference>
<evidence type="ECO:0000256" key="5">
    <source>
        <dbReference type="ARBA" id="ARBA00018400"/>
    </source>
</evidence>
<reference evidence="9" key="1">
    <citation type="submission" date="2023-03" db="EMBL/GenBank/DDBJ databases">
        <title>Massive genome expansion in bonnet fungi (Mycena s.s.) driven by repeated elements and novel gene families across ecological guilds.</title>
        <authorList>
            <consortium name="Lawrence Berkeley National Laboratory"/>
            <person name="Harder C.B."/>
            <person name="Miyauchi S."/>
            <person name="Viragh M."/>
            <person name="Kuo A."/>
            <person name="Thoen E."/>
            <person name="Andreopoulos B."/>
            <person name="Lu D."/>
            <person name="Skrede I."/>
            <person name="Drula E."/>
            <person name="Henrissat B."/>
            <person name="Morin E."/>
            <person name="Kohler A."/>
            <person name="Barry K."/>
            <person name="LaButti K."/>
            <person name="Morin E."/>
            <person name="Salamov A."/>
            <person name="Lipzen A."/>
            <person name="Mereny Z."/>
            <person name="Hegedus B."/>
            <person name="Baldrian P."/>
            <person name="Stursova M."/>
            <person name="Weitz H."/>
            <person name="Taylor A."/>
            <person name="Grigoriev I.V."/>
            <person name="Nagy L.G."/>
            <person name="Martin F."/>
            <person name="Kauserud H."/>
        </authorList>
    </citation>
    <scope>NUCLEOTIDE SEQUENCE</scope>
    <source>
        <strain evidence="9">9144</strain>
    </source>
</reference>
<feature type="domain" description="Essential protein Yae1 N-terminal" evidence="8">
    <location>
        <begin position="31"/>
        <end position="70"/>
    </location>
</feature>
<gene>
    <name evidence="9" type="ORF">GGX14DRAFT_666180</name>
</gene>
<evidence type="ECO:0000256" key="1">
    <source>
        <dbReference type="ARBA" id="ARBA00004123"/>
    </source>
</evidence>
<organism evidence="9 10">
    <name type="scientific">Mycena pura</name>
    <dbReference type="NCBI Taxonomy" id="153505"/>
    <lineage>
        <taxon>Eukaryota</taxon>
        <taxon>Fungi</taxon>
        <taxon>Dikarya</taxon>
        <taxon>Basidiomycota</taxon>
        <taxon>Agaricomycotina</taxon>
        <taxon>Agaricomycetes</taxon>
        <taxon>Agaricomycetidae</taxon>
        <taxon>Agaricales</taxon>
        <taxon>Marasmiineae</taxon>
        <taxon>Mycenaceae</taxon>
        <taxon>Mycena</taxon>
    </lineage>
</organism>
<comment type="similarity">
    <text evidence="3">Belongs to the YAE1 family.</text>
</comment>
<accession>A0AAD6V060</accession>
<dbReference type="PANTHER" id="PTHR18829:SF0">
    <property type="entry name" value="PROTEIN YAE1 HOMOLOG"/>
    <property type="match status" value="1"/>
</dbReference>
<protein>
    <recommendedName>
        <fullName evidence="5">Protein YAE1</fullName>
    </recommendedName>
    <alternativeName>
        <fullName evidence="4">Protein yae1</fullName>
    </alternativeName>
</protein>
<name>A0AAD6V060_9AGAR</name>
<dbReference type="InterPro" id="IPR038881">
    <property type="entry name" value="Yae1-like"/>
</dbReference>
<evidence type="ECO:0000256" key="6">
    <source>
        <dbReference type="ARBA" id="ARBA00022490"/>
    </source>
</evidence>
<evidence type="ECO:0000256" key="3">
    <source>
        <dbReference type="ARBA" id="ARBA00007096"/>
    </source>
</evidence>
<keyword evidence="7" id="KW-0539">Nucleus</keyword>
<evidence type="ECO:0000256" key="4">
    <source>
        <dbReference type="ARBA" id="ARBA00017286"/>
    </source>
</evidence>
<evidence type="ECO:0000313" key="9">
    <source>
        <dbReference type="EMBL" id="KAJ7198592.1"/>
    </source>
</evidence>
<dbReference type="PANTHER" id="PTHR18829">
    <property type="entry name" value="PROTEIN YAE1 HOMOLOG"/>
    <property type="match status" value="1"/>
</dbReference>
<dbReference type="InterPro" id="IPR019191">
    <property type="entry name" value="Essential_protein_Yae1_N"/>
</dbReference>
<dbReference type="AlphaFoldDB" id="A0AAD6V060"/>
<comment type="caution">
    <text evidence="9">The sequence shown here is derived from an EMBL/GenBank/DDBJ whole genome shotgun (WGS) entry which is preliminary data.</text>
</comment>
<evidence type="ECO:0000259" key="8">
    <source>
        <dbReference type="Pfam" id="PF09811"/>
    </source>
</evidence>
<evidence type="ECO:0000256" key="2">
    <source>
        <dbReference type="ARBA" id="ARBA00004496"/>
    </source>
</evidence>
<dbReference type="GO" id="GO:0005634">
    <property type="term" value="C:nucleus"/>
    <property type="evidence" value="ECO:0007669"/>
    <property type="project" value="UniProtKB-SubCell"/>
</dbReference>
<comment type="subcellular location">
    <subcellularLocation>
        <location evidence="2">Cytoplasm</location>
    </subcellularLocation>
    <subcellularLocation>
        <location evidence="1">Nucleus</location>
    </subcellularLocation>
</comment>
<evidence type="ECO:0000313" key="10">
    <source>
        <dbReference type="Proteomes" id="UP001219525"/>
    </source>
</evidence>
<keyword evidence="10" id="KW-1185">Reference proteome</keyword>
<dbReference type="GO" id="GO:0005737">
    <property type="term" value="C:cytoplasm"/>
    <property type="evidence" value="ECO:0007669"/>
    <property type="project" value="UniProtKB-SubCell"/>
</dbReference>
<sequence length="197" mass="21532">MDDSPWDEAATQETSRDMEWANISSQFTNSGYREGITAGKESALQEGFDAGFASVGVPLGRNLGFLRGVASALVAFLQSSMCQHTEKDALLAEARAIATRLAAVRFSDIVPPDLEAETHAREHLAEEDDFAMDENEGLRDRREMEGLEDMVARLSAGTVKTAVAETSRPTMDDVRMLEGRLHALNMRLGLDVNRGVT</sequence>